<feature type="domain" description="Adhesin isopeptide-forming adherence" evidence="2">
    <location>
        <begin position="756"/>
        <end position="990"/>
    </location>
</feature>
<reference evidence="4 5" key="1">
    <citation type="submission" date="2017-04" db="EMBL/GenBank/DDBJ databases">
        <title>Weissella cibaria strain m2 complete genome.</title>
        <authorList>
            <person name="Pan Q."/>
            <person name="Tan M."/>
            <person name="Yao F."/>
            <person name="Su S."/>
        </authorList>
    </citation>
    <scope>NUCLEOTIDE SEQUENCE [LARGE SCALE GENOMIC DNA]</scope>
    <source>
        <strain evidence="4 5">M2</strain>
    </source>
</reference>
<feature type="region of interest" description="Disordered" evidence="1">
    <location>
        <begin position="989"/>
        <end position="1038"/>
    </location>
</feature>
<dbReference type="InterPro" id="IPR026466">
    <property type="entry name" value="Fim_isopep_form_D2_dom"/>
</dbReference>
<feature type="compositionally biased region" description="Low complexity" evidence="1">
    <location>
        <begin position="844"/>
        <end position="857"/>
    </location>
</feature>
<evidence type="ECO:0000256" key="1">
    <source>
        <dbReference type="SAM" id="MobiDB-lite"/>
    </source>
</evidence>
<feature type="compositionally biased region" description="Basic and acidic residues" evidence="1">
    <location>
        <begin position="994"/>
        <end position="1025"/>
    </location>
</feature>
<feature type="domain" description="Adhesin isopeptide-forming adherence" evidence="2">
    <location>
        <begin position="470"/>
        <end position="601"/>
    </location>
</feature>
<feature type="domain" description="Adhesin isopeptide-forming adherence" evidence="2">
    <location>
        <begin position="614"/>
        <end position="749"/>
    </location>
</feature>
<proteinExistence type="predicted"/>
<dbReference type="AlphaFoldDB" id="A0A2S1KRP9"/>
<feature type="domain" description="Antigen I/II N-terminal" evidence="3">
    <location>
        <begin position="53"/>
        <end position="148"/>
    </location>
</feature>
<protein>
    <submittedName>
        <fullName evidence="4">Uncharacterized protein</fullName>
    </submittedName>
</protein>
<dbReference type="InterPro" id="IPR041324">
    <property type="entry name" value="AgI/II_N"/>
</dbReference>
<feature type="compositionally biased region" description="Low complexity" evidence="1">
    <location>
        <begin position="864"/>
        <end position="874"/>
    </location>
</feature>
<dbReference type="Proteomes" id="UP000244870">
    <property type="component" value="Chromosome"/>
</dbReference>
<dbReference type="Gene3D" id="2.60.40.740">
    <property type="match status" value="3"/>
</dbReference>
<gene>
    <name evidence="4" type="ORF">B6254_1274</name>
</gene>
<accession>A0A2S1KRP9</accession>
<dbReference type="Pfam" id="PF17998">
    <property type="entry name" value="AgI_II_C2"/>
    <property type="match status" value="3"/>
</dbReference>
<dbReference type="InterPro" id="IPR026345">
    <property type="entry name" value="Adh_isopep-form_adh_dom"/>
</dbReference>
<sequence length="1049" mass="113354">MNKQFKELEMKTLTHKQAKRLMAVTAATMMMAGTTVQTMVTVSAADEDTTNTSGDKSQGLAVTPDATKLNAAVKNAEEAGVKVTQGKTKTTTVSAKDAAENKSRIDGTYADKVKELTDLATKQKAADTQYAKDEKAYKAALEEYNAAVKGQTDDANPSNPLQPEQLAYEQPFNLTAHKSGLSSVSVTSTKITDKSQVPAGDMYNSNYVRRVKITDSTKPITVTYKNVAKDKESGKSLNVTLTLSDFVTDKIDTQGSQADATPYIYVYSNYADAISQFNVVAMKQATTYTYADSNKTYNKEYYQTYGSLNYQDANRYEFTSPASGVKASFLNKGTSIANKLQKVSGKASTKVSEAFMGPVGSTQPDGIWDTSEEALTRLGVTYLVENGASVWLGVSGGDGKDPVAKPGDGGYWATYNHIMMGTNTVAPTATKPVEPKKPATLKAEVQLENLLVTPEVTKDVDAGNNKGNADGTADGKIFMKGDKMTYSLDASALPAGRDTYKSLTFTDDLPDGFKYTEAKAFDKDGKDVTADFKIEQQSGHFVAILTDKALAKLNAEKSKQTELPTISVYGVASKDGVTLDNAYQLVVDGQPFTSNTVENNVVAITPHKDVKAGVVDTLTNTSIDGKAVVKGQALTYTLHMDDLPANRATDITDLVWSDKLPKYVDYAGYKVLNAANEDVTDNYEYTGNNGREFSLKAKSTDALNADKTQAYVGDHVVIYTNANQDGVNFKNTATLTLNDQDLTTNTVKNLTPNYHPEKLDLTKDGKDFNGKSVKPGDTLHYQIKGDLSEYHDLATTVDQLKSDDVFTLSDDYDEDKLTVNDDVKKSFTISLGEDAKESTDEPAESSSAATDSSDTESVAPSTPESKTTEASSSVEAEDSSKTDGTTDTAATDVSEGDSSQSADENTVIIGEGTATEFDMNDVTVTWDLKNGRWSVTPKDNLTFLQKYAGKTLIASFEPIVKDGATGIIENTATQTTFGQDKQTNTVKNPIKESTTVEKETKVKEKTTKEAKKTTKEAEKTTEAPEKQLPNTGSNGPLQRIVNWFMALSK</sequence>
<dbReference type="NCBIfam" id="TIGR04226">
    <property type="entry name" value="RrgB_K2N_iso_D2"/>
    <property type="match status" value="1"/>
</dbReference>
<name>A0A2S1KRP9_9LACO</name>
<evidence type="ECO:0000259" key="2">
    <source>
        <dbReference type="Pfam" id="PF17998"/>
    </source>
</evidence>
<dbReference type="NCBIfam" id="TIGR04228">
    <property type="entry name" value="isopep_sspB_C2"/>
    <property type="match status" value="2"/>
</dbReference>
<evidence type="ECO:0000313" key="4">
    <source>
        <dbReference type="EMBL" id="AWF95678.1"/>
    </source>
</evidence>
<feature type="region of interest" description="Disordered" evidence="1">
    <location>
        <begin position="833"/>
        <end position="905"/>
    </location>
</feature>
<evidence type="ECO:0000259" key="3">
    <source>
        <dbReference type="Pfam" id="PF18652"/>
    </source>
</evidence>
<organism evidence="4 5">
    <name type="scientific">Weissella cibaria</name>
    <dbReference type="NCBI Taxonomy" id="137591"/>
    <lineage>
        <taxon>Bacteria</taxon>
        <taxon>Bacillati</taxon>
        <taxon>Bacillota</taxon>
        <taxon>Bacilli</taxon>
        <taxon>Lactobacillales</taxon>
        <taxon>Lactobacillaceae</taxon>
        <taxon>Weissella</taxon>
    </lineage>
</organism>
<dbReference type="Pfam" id="PF18652">
    <property type="entry name" value="Adhesin_P1_N"/>
    <property type="match status" value="1"/>
</dbReference>
<evidence type="ECO:0000313" key="5">
    <source>
        <dbReference type="Proteomes" id="UP000244870"/>
    </source>
</evidence>
<dbReference type="EMBL" id="CP020928">
    <property type="protein sequence ID" value="AWF95678.1"/>
    <property type="molecule type" value="Genomic_DNA"/>
</dbReference>
<feature type="compositionally biased region" description="Low complexity" evidence="1">
    <location>
        <begin position="882"/>
        <end position="892"/>
    </location>
</feature>